<dbReference type="Gene3D" id="3.30.930.10">
    <property type="entry name" value="Bira Bifunctional Protein, Domain 2"/>
    <property type="match status" value="1"/>
</dbReference>
<dbReference type="RefSeq" id="WP_133363524.1">
    <property type="nucleotide sequence ID" value="NZ_CP037940.1"/>
</dbReference>
<evidence type="ECO:0000313" key="2">
    <source>
        <dbReference type="EMBL" id="QBO36447.1"/>
    </source>
</evidence>
<feature type="domain" description="BPL/LPL catalytic" evidence="1">
    <location>
        <begin position="35"/>
        <end position="218"/>
    </location>
</feature>
<dbReference type="PROSITE" id="PS51733">
    <property type="entry name" value="BPL_LPL_CATALYTIC"/>
    <property type="match status" value="1"/>
</dbReference>
<protein>
    <recommendedName>
        <fullName evidence="1">BPL/LPL catalytic domain-containing protein</fullName>
    </recommendedName>
</protein>
<evidence type="ECO:0000313" key="3">
    <source>
        <dbReference type="Proteomes" id="UP000292886"/>
    </source>
</evidence>
<dbReference type="SUPFAM" id="SSF55681">
    <property type="entry name" value="Class II aaRS and biotin synthetases"/>
    <property type="match status" value="1"/>
</dbReference>
<reference evidence="3" key="1">
    <citation type="submission" date="2019-03" db="EMBL/GenBank/DDBJ databases">
        <title>Weissella sp. 26KH-42 Genome sequencing.</title>
        <authorList>
            <person name="Heo J."/>
            <person name="Kim S.-J."/>
            <person name="Kim J.-S."/>
            <person name="Hong S.-B."/>
            <person name="Kwon S.-W."/>
        </authorList>
    </citation>
    <scope>NUCLEOTIDE SEQUENCE [LARGE SCALE GENOMIC DNA]</scope>
    <source>
        <strain evidence="3">26KH-42</strain>
    </source>
</reference>
<name>A0A4P6YUS4_9LACO</name>
<dbReference type="Proteomes" id="UP000292886">
    <property type="component" value="Chromosome"/>
</dbReference>
<sequence>MLLPFNKINIVQNHFDEVNPLTSTAYNASLFDLVQKNEAILHLWTTTPAVALGHRDKQLPHLDVARTWLHSNNYASYIRSAGGLAVVSDTGILNVSLIFQQPDVPLSINGAYDLAVNLIQQALPELKISTNEIVGSYCPGSYDLSINHRKIAGLAQRRYRNKIAVSLYLSVSGDQETRGTLIRQMYQQGLQQTTITAPYPDVKPQTMMNLDAVSDISVPEFSQRLITAWQPFLPHEQLQLPTDFSINNQLEILEKRQPTT</sequence>
<dbReference type="GO" id="GO:0016740">
    <property type="term" value="F:transferase activity"/>
    <property type="evidence" value="ECO:0007669"/>
    <property type="project" value="UniProtKB-ARBA"/>
</dbReference>
<keyword evidence="3" id="KW-1185">Reference proteome</keyword>
<dbReference type="InterPro" id="IPR004143">
    <property type="entry name" value="BPL_LPL_catalytic"/>
</dbReference>
<dbReference type="GO" id="GO:0009249">
    <property type="term" value="P:protein lipoylation"/>
    <property type="evidence" value="ECO:0007669"/>
    <property type="project" value="UniProtKB-ARBA"/>
</dbReference>
<dbReference type="PANTHER" id="PTHR43679:SF2">
    <property type="entry name" value="OCTANOYL-[GCVH]:PROTEIN N-OCTANOYLTRANSFERASE"/>
    <property type="match status" value="1"/>
</dbReference>
<evidence type="ECO:0000259" key="1">
    <source>
        <dbReference type="PROSITE" id="PS51733"/>
    </source>
</evidence>
<proteinExistence type="predicted"/>
<dbReference type="AlphaFoldDB" id="A0A4P6YUS4"/>
<dbReference type="InterPro" id="IPR045864">
    <property type="entry name" value="aa-tRNA-synth_II/BPL/LPL"/>
</dbReference>
<dbReference type="EMBL" id="CP037940">
    <property type="protein sequence ID" value="QBO36447.1"/>
    <property type="molecule type" value="Genomic_DNA"/>
</dbReference>
<dbReference type="PANTHER" id="PTHR43679">
    <property type="entry name" value="OCTANOYLTRANSFERASE LIPM-RELATED"/>
    <property type="match status" value="1"/>
</dbReference>
<dbReference type="OrthoDB" id="2080934at2"/>
<accession>A0A4P6YUS4</accession>
<dbReference type="Pfam" id="PF21948">
    <property type="entry name" value="LplA-B_cat"/>
    <property type="match status" value="1"/>
</dbReference>
<dbReference type="KEGG" id="wei:EQG49_08180"/>
<organism evidence="2 3">
    <name type="scientific">Periweissella cryptocerci</name>
    <dbReference type="NCBI Taxonomy" id="2506420"/>
    <lineage>
        <taxon>Bacteria</taxon>
        <taxon>Bacillati</taxon>
        <taxon>Bacillota</taxon>
        <taxon>Bacilli</taxon>
        <taxon>Lactobacillales</taxon>
        <taxon>Lactobacillaceae</taxon>
        <taxon>Periweissella</taxon>
    </lineage>
</organism>
<gene>
    <name evidence="2" type="ORF">EQG49_08180</name>
</gene>
<dbReference type="GO" id="GO:0140096">
    <property type="term" value="F:catalytic activity, acting on a protein"/>
    <property type="evidence" value="ECO:0007669"/>
    <property type="project" value="UniProtKB-ARBA"/>
</dbReference>
<dbReference type="InterPro" id="IPR050664">
    <property type="entry name" value="Octanoyltrans_LipM/LipL"/>
</dbReference>